<feature type="domain" description="GATA-type" evidence="8">
    <location>
        <begin position="212"/>
        <end position="254"/>
    </location>
</feature>
<accession>A0A8H6Y8M7</accession>
<dbReference type="SUPFAM" id="SSF57716">
    <property type="entry name" value="Glucocorticoid receptor-like (DNA-binding domain)"/>
    <property type="match status" value="2"/>
</dbReference>
<feature type="region of interest" description="Disordered" evidence="7">
    <location>
        <begin position="1"/>
        <end position="38"/>
    </location>
</feature>
<keyword evidence="4" id="KW-0862">Zinc</keyword>
<dbReference type="PANTHER" id="PTHR10071:SF281">
    <property type="entry name" value="BOX A-BINDING FACTOR-RELATED"/>
    <property type="match status" value="1"/>
</dbReference>
<feature type="region of interest" description="Disordered" evidence="7">
    <location>
        <begin position="163"/>
        <end position="185"/>
    </location>
</feature>
<dbReference type="Gene3D" id="3.30.50.10">
    <property type="entry name" value="Erythroid Transcription Factor GATA-1, subunit A"/>
    <property type="match status" value="2"/>
</dbReference>
<dbReference type="Pfam" id="PF00320">
    <property type="entry name" value="GATA"/>
    <property type="match status" value="2"/>
</dbReference>
<dbReference type="PANTHER" id="PTHR10071">
    <property type="entry name" value="TRANSCRIPTION FACTOR GATA FAMILY MEMBER"/>
    <property type="match status" value="1"/>
</dbReference>
<dbReference type="InterPro" id="IPR000679">
    <property type="entry name" value="Znf_GATA"/>
</dbReference>
<dbReference type="GO" id="GO:0008270">
    <property type="term" value="F:zinc ion binding"/>
    <property type="evidence" value="ECO:0007669"/>
    <property type="project" value="UniProtKB-KW"/>
</dbReference>
<dbReference type="EMBL" id="JACAZI010000008">
    <property type="protein sequence ID" value="KAF7354181.1"/>
    <property type="molecule type" value="Genomic_DNA"/>
</dbReference>
<name>A0A8H6Y8M7_9AGAR</name>
<evidence type="ECO:0000256" key="7">
    <source>
        <dbReference type="SAM" id="MobiDB-lite"/>
    </source>
</evidence>
<dbReference type="SMART" id="SM00401">
    <property type="entry name" value="ZnF_GATA"/>
    <property type="match status" value="2"/>
</dbReference>
<reference evidence="9" key="1">
    <citation type="submission" date="2020-05" db="EMBL/GenBank/DDBJ databases">
        <title>Mycena genomes resolve the evolution of fungal bioluminescence.</title>
        <authorList>
            <person name="Tsai I.J."/>
        </authorList>
    </citation>
    <scope>NUCLEOTIDE SEQUENCE</scope>
    <source>
        <strain evidence="9">CCC161011</strain>
    </source>
</reference>
<evidence type="ECO:0000256" key="5">
    <source>
        <dbReference type="ARBA" id="ARBA00023242"/>
    </source>
</evidence>
<feature type="compositionally biased region" description="Polar residues" evidence="7">
    <location>
        <begin position="11"/>
        <end position="28"/>
    </location>
</feature>
<dbReference type="InterPro" id="IPR039355">
    <property type="entry name" value="Transcription_factor_GATA"/>
</dbReference>
<evidence type="ECO:0000256" key="3">
    <source>
        <dbReference type="ARBA" id="ARBA00022771"/>
    </source>
</evidence>
<comment type="subcellular location">
    <subcellularLocation>
        <location evidence="1">Nucleus</location>
    </subcellularLocation>
</comment>
<dbReference type="Proteomes" id="UP000620124">
    <property type="component" value="Unassembled WGS sequence"/>
</dbReference>
<evidence type="ECO:0000256" key="2">
    <source>
        <dbReference type="ARBA" id="ARBA00022723"/>
    </source>
</evidence>
<keyword evidence="5" id="KW-0539">Nucleus</keyword>
<dbReference type="GO" id="GO:0005634">
    <property type="term" value="C:nucleus"/>
    <property type="evidence" value="ECO:0007669"/>
    <property type="project" value="UniProtKB-SubCell"/>
</dbReference>
<dbReference type="AlphaFoldDB" id="A0A8H6Y8M7"/>
<dbReference type="OrthoDB" id="515401at2759"/>
<dbReference type="GO" id="GO:0045944">
    <property type="term" value="P:positive regulation of transcription by RNA polymerase II"/>
    <property type="evidence" value="ECO:0007669"/>
    <property type="project" value="TreeGrafter"/>
</dbReference>
<feature type="compositionally biased region" description="Acidic residues" evidence="7">
    <location>
        <begin position="259"/>
        <end position="268"/>
    </location>
</feature>
<organism evidence="9 10">
    <name type="scientific">Mycena venus</name>
    <dbReference type="NCBI Taxonomy" id="2733690"/>
    <lineage>
        <taxon>Eukaryota</taxon>
        <taxon>Fungi</taxon>
        <taxon>Dikarya</taxon>
        <taxon>Basidiomycota</taxon>
        <taxon>Agaricomycotina</taxon>
        <taxon>Agaricomycetes</taxon>
        <taxon>Agaricomycetidae</taxon>
        <taxon>Agaricales</taxon>
        <taxon>Marasmiineae</taxon>
        <taxon>Mycenaceae</taxon>
        <taxon>Mycena</taxon>
    </lineage>
</organism>
<dbReference type="GO" id="GO:0000122">
    <property type="term" value="P:negative regulation of transcription by RNA polymerase II"/>
    <property type="evidence" value="ECO:0007669"/>
    <property type="project" value="TreeGrafter"/>
</dbReference>
<dbReference type="InterPro" id="IPR013088">
    <property type="entry name" value="Znf_NHR/GATA"/>
</dbReference>
<dbReference type="PROSITE" id="PS50114">
    <property type="entry name" value="GATA_ZN_FINGER_2"/>
    <property type="match status" value="2"/>
</dbReference>
<evidence type="ECO:0000256" key="1">
    <source>
        <dbReference type="ARBA" id="ARBA00004123"/>
    </source>
</evidence>
<keyword evidence="2" id="KW-0479">Metal-binding</keyword>
<dbReference type="GO" id="GO:0000978">
    <property type="term" value="F:RNA polymerase II cis-regulatory region sequence-specific DNA binding"/>
    <property type="evidence" value="ECO:0007669"/>
    <property type="project" value="TreeGrafter"/>
</dbReference>
<feature type="region of interest" description="Disordered" evidence="7">
    <location>
        <begin position="259"/>
        <end position="281"/>
    </location>
</feature>
<evidence type="ECO:0000313" key="9">
    <source>
        <dbReference type="EMBL" id="KAF7354181.1"/>
    </source>
</evidence>
<evidence type="ECO:0000313" key="10">
    <source>
        <dbReference type="Proteomes" id="UP000620124"/>
    </source>
</evidence>
<dbReference type="PROSITE" id="PS00344">
    <property type="entry name" value="GATA_ZN_FINGER_1"/>
    <property type="match status" value="1"/>
</dbReference>
<dbReference type="CDD" id="cd00202">
    <property type="entry name" value="ZnF_GATA"/>
    <property type="match status" value="2"/>
</dbReference>
<proteinExistence type="predicted"/>
<gene>
    <name evidence="9" type="ORF">MVEN_01105800</name>
</gene>
<feature type="domain" description="GATA-type" evidence="8">
    <location>
        <begin position="273"/>
        <end position="326"/>
    </location>
</feature>
<evidence type="ECO:0000256" key="6">
    <source>
        <dbReference type="PROSITE-ProRule" id="PRU00094"/>
    </source>
</evidence>
<dbReference type="GO" id="GO:0000981">
    <property type="term" value="F:DNA-binding transcription factor activity, RNA polymerase II-specific"/>
    <property type="evidence" value="ECO:0007669"/>
    <property type="project" value="TreeGrafter"/>
</dbReference>
<evidence type="ECO:0000256" key="4">
    <source>
        <dbReference type="ARBA" id="ARBA00022833"/>
    </source>
</evidence>
<dbReference type="PRINTS" id="PR00619">
    <property type="entry name" value="GATAZNFINGER"/>
</dbReference>
<comment type="caution">
    <text evidence="9">The sequence shown here is derived from an EMBL/GenBank/DDBJ whole genome shotgun (WGS) entry which is preliminary data.</text>
</comment>
<keyword evidence="10" id="KW-1185">Reference proteome</keyword>
<evidence type="ECO:0000259" key="8">
    <source>
        <dbReference type="PROSITE" id="PS50114"/>
    </source>
</evidence>
<protein>
    <submittedName>
        <fullName evidence="9">Gata zinc finger domain-containing protein</fullName>
    </submittedName>
</protein>
<sequence>MQQDRQFEGQAASSSDGWWQFGDSMSPSDPQPPLAGFRASSLRLGPSCIQDFEFGVPPDSQYCFPPQADTKTGLIPFSPSFSPLQLDSDAHLRLNGGATSDGSAYWMGHSDGWEFADDALLQSPQWSDVPSCPPDLWNAIMLSSSFGVPDVVSPNPSYRFPSSSSFPHIAPRPTSPSSDSSGRLSPISVFTSSAASSRRSSIDTDASGPSLKRCSHCSATVTPLWRRNPATRLPLCNACGLYLQQRHKLRPLALIAADQEDDEADESDEHGADAGGPECSHCHTRKTSVWRRSKTGAKLCNACGVYARLRGRDRPLSLKRNKIKPRCKHAK</sequence>
<keyword evidence="3 6" id="KW-0863">Zinc-finger</keyword>